<gene>
    <name evidence="1" type="ORF">AVEN_72580_1</name>
</gene>
<dbReference type="Proteomes" id="UP000499080">
    <property type="component" value="Unassembled WGS sequence"/>
</dbReference>
<organism evidence="1 2">
    <name type="scientific">Araneus ventricosus</name>
    <name type="common">Orbweaver spider</name>
    <name type="synonym">Epeira ventricosa</name>
    <dbReference type="NCBI Taxonomy" id="182803"/>
    <lineage>
        <taxon>Eukaryota</taxon>
        <taxon>Metazoa</taxon>
        <taxon>Ecdysozoa</taxon>
        <taxon>Arthropoda</taxon>
        <taxon>Chelicerata</taxon>
        <taxon>Arachnida</taxon>
        <taxon>Araneae</taxon>
        <taxon>Araneomorphae</taxon>
        <taxon>Entelegynae</taxon>
        <taxon>Araneoidea</taxon>
        <taxon>Araneidae</taxon>
        <taxon>Araneus</taxon>
    </lineage>
</organism>
<reference evidence="1 2" key="1">
    <citation type="journal article" date="2019" name="Sci. Rep.">
        <title>Orb-weaving spider Araneus ventricosus genome elucidates the spidroin gene catalogue.</title>
        <authorList>
            <person name="Kono N."/>
            <person name="Nakamura H."/>
            <person name="Ohtoshi R."/>
            <person name="Moran D.A.P."/>
            <person name="Shinohara A."/>
            <person name="Yoshida Y."/>
            <person name="Fujiwara M."/>
            <person name="Mori M."/>
            <person name="Tomita M."/>
            <person name="Arakawa K."/>
        </authorList>
    </citation>
    <scope>NUCLEOTIDE SEQUENCE [LARGE SCALE GENOMIC DNA]</scope>
</reference>
<name>A0A4Y2N684_ARAVE</name>
<keyword evidence="2" id="KW-1185">Reference proteome</keyword>
<dbReference type="AlphaFoldDB" id="A0A4Y2N684"/>
<protein>
    <submittedName>
        <fullName evidence="1">Uncharacterized protein</fullName>
    </submittedName>
</protein>
<proteinExistence type="predicted"/>
<comment type="caution">
    <text evidence="1">The sequence shown here is derived from an EMBL/GenBank/DDBJ whole genome shotgun (WGS) entry which is preliminary data.</text>
</comment>
<evidence type="ECO:0000313" key="2">
    <source>
        <dbReference type="Proteomes" id="UP000499080"/>
    </source>
</evidence>
<sequence>MSMKPFFPSCSISDATSDFGATGSCPSCPGLGSPLYNNTVCNDKSTFSDIFLAPNMVPNFFKIAQAAEIAKRVDWPICYMHFGDFAPPYPKGLC</sequence>
<accession>A0A4Y2N684</accession>
<evidence type="ECO:0000313" key="1">
    <source>
        <dbReference type="EMBL" id="GBN34134.1"/>
    </source>
</evidence>
<dbReference type="EMBL" id="BGPR01008484">
    <property type="protein sequence ID" value="GBN34134.1"/>
    <property type="molecule type" value="Genomic_DNA"/>
</dbReference>